<accession>A0A2P2NEZ9</accession>
<proteinExistence type="predicted"/>
<dbReference type="EMBL" id="GGEC01060581">
    <property type="protein sequence ID" value="MBX41065.1"/>
    <property type="molecule type" value="Transcribed_RNA"/>
</dbReference>
<protein>
    <submittedName>
        <fullName evidence="1">Uncharacterized protein</fullName>
    </submittedName>
</protein>
<dbReference type="AlphaFoldDB" id="A0A2P2NEZ9"/>
<name>A0A2P2NEZ9_RHIMU</name>
<reference evidence="1" key="1">
    <citation type="submission" date="2018-02" db="EMBL/GenBank/DDBJ databases">
        <title>Rhizophora mucronata_Transcriptome.</title>
        <authorList>
            <person name="Meera S.P."/>
            <person name="Sreeshan A."/>
            <person name="Augustine A."/>
        </authorList>
    </citation>
    <scope>NUCLEOTIDE SEQUENCE</scope>
    <source>
        <tissue evidence="1">Leaf</tissue>
    </source>
</reference>
<sequence>MLHLELLELPPSYIAMTTLL</sequence>
<organism evidence="1">
    <name type="scientific">Rhizophora mucronata</name>
    <name type="common">Asiatic mangrove</name>
    <dbReference type="NCBI Taxonomy" id="61149"/>
    <lineage>
        <taxon>Eukaryota</taxon>
        <taxon>Viridiplantae</taxon>
        <taxon>Streptophyta</taxon>
        <taxon>Embryophyta</taxon>
        <taxon>Tracheophyta</taxon>
        <taxon>Spermatophyta</taxon>
        <taxon>Magnoliopsida</taxon>
        <taxon>eudicotyledons</taxon>
        <taxon>Gunneridae</taxon>
        <taxon>Pentapetalae</taxon>
        <taxon>rosids</taxon>
        <taxon>fabids</taxon>
        <taxon>Malpighiales</taxon>
        <taxon>Rhizophoraceae</taxon>
        <taxon>Rhizophora</taxon>
    </lineage>
</organism>
<evidence type="ECO:0000313" key="1">
    <source>
        <dbReference type="EMBL" id="MBX41065.1"/>
    </source>
</evidence>